<evidence type="ECO:0000256" key="3">
    <source>
        <dbReference type="ARBA" id="ARBA00022692"/>
    </source>
</evidence>
<dbReference type="InterPro" id="IPR036866">
    <property type="entry name" value="RibonucZ/Hydroxyglut_hydro"/>
</dbReference>
<keyword evidence="5 7" id="KW-0472">Membrane</keyword>
<dbReference type="CDD" id="cd07731">
    <property type="entry name" value="ComA-like_MBL-fold"/>
    <property type="match status" value="1"/>
</dbReference>
<reference evidence="9" key="2">
    <citation type="journal article" date="2021" name="Microbiome">
        <title>Successional dynamics and alternative stable states in a saline activated sludge microbial community over 9 years.</title>
        <authorList>
            <person name="Wang Y."/>
            <person name="Ye J."/>
            <person name="Ju F."/>
            <person name="Liu L."/>
            <person name="Boyd J.A."/>
            <person name="Deng Y."/>
            <person name="Parks D.H."/>
            <person name="Jiang X."/>
            <person name="Yin X."/>
            <person name="Woodcroft B.J."/>
            <person name="Tyson G.W."/>
            <person name="Hugenholtz P."/>
            <person name="Polz M.F."/>
            <person name="Zhang T."/>
        </authorList>
    </citation>
    <scope>NUCLEOTIDE SEQUENCE</scope>
    <source>
        <strain evidence="9">HKST-UBA02</strain>
    </source>
</reference>
<dbReference type="GO" id="GO:0005886">
    <property type="term" value="C:plasma membrane"/>
    <property type="evidence" value="ECO:0007669"/>
    <property type="project" value="UniProtKB-SubCell"/>
</dbReference>
<evidence type="ECO:0000313" key="9">
    <source>
        <dbReference type="EMBL" id="MCA9758434.1"/>
    </source>
</evidence>
<keyword evidence="2" id="KW-1003">Cell membrane</keyword>
<dbReference type="Gene3D" id="3.60.15.10">
    <property type="entry name" value="Ribonuclease Z/Hydroxyacylglutathione hydrolase-like"/>
    <property type="match status" value="1"/>
</dbReference>
<comment type="caution">
    <text evidence="9">The sequence shown here is derived from an EMBL/GenBank/DDBJ whole genome shotgun (WGS) entry which is preliminary data.</text>
</comment>
<dbReference type="InterPro" id="IPR001279">
    <property type="entry name" value="Metallo-B-lactamas"/>
</dbReference>
<sequence length="865" mass="92758">MIRSGHQSRALPGGEEGERTRTPALDGWIGPWIAFAVLFGWHAWRAISTWVESPGPLLLLGCAASLALVAISKTHRVSPALGVLAVWMAVGWCAGARATHPVMFRGDTLLAQRLIDTTRSTYHAIEVTRTTAGSWRGSLLATLENGRWEVFDTPVPVEGAQSLPKGEWIVEAGFVPRLDHFPAMTAPVRLEIARSFRFLFGEGARPSGPAPPTFASRERRESYFDPSHWTDMRDRTRDRVVARWVEVFGPSVGAFAGWVLLGVRPEDSSVMREPFVRTGTAHLLAISGLHVGIVAGAVWAVLRILLGRPSLTRKVTALVLVLYAFLTGGGVSVLRSTAMFLLLAFGPAWGRLGRGWNALGWAAALLPVVWPELPLRPSYVLSVTATTGVLLGARASSAWMPKANRGLRTLVSSVCASMGAQAGTFALGLGFFSVVSWTGLAFNLVAIPLAGVVVPLLLLGGLVALLPTATTNAPVIVLARSLTETLLTLVEVSSRHALVTAGGMGVEAALLLSGLALCLLWATARSADIAVLRLPHRSRITALFAHRTTLGVLVLACGFVLPTLWARSARPRTDGVSATFLDVGQGDAVLLEVGDATWLFDCGPPYPRRLVRELLDRNITHLDRLFVTHGDQDHWGGYLALATSPVRVDTVSISAAGPWPDRFWDALVAEPPPGIPRARPVVERVGAGWTRSWGDLSVAVLHPSPGFSADGRNDHSIALRVSHGKDGKLLLIGDMEEPGQVDLLEREDVRRLLPATVVQAGHHGSGTSLAAGWYESVSPRLVVASLASDNRYGFPHPDLLARLAGLGTPLLRTDLSGSVRVTWTPRGWKVRSDQPSTTLSLRNADVRTYGAPSFAGVRSLVAHGQ</sequence>
<feature type="transmembrane region" description="Helical" evidence="7">
    <location>
        <begin position="281"/>
        <end position="306"/>
    </location>
</feature>
<evidence type="ECO:0000259" key="8">
    <source>
        <dbReference type="SMART" id="SM00849"/>
    </source>
</evidence>
<feature type="transmembrane region" description="Helical" evidence="7">
    <location>
        <begin position="379"/>
        <end position="397"/>
    </location>
</feature>
<keyword evidence="4 7" id="KW-1133">Transmembrane helix</keyword>
<dbReference type="SUPFAM" id="SSF56281">
    <property type="entry name" value="Metallo-hydrolase/oxidoreductase"/>
    <property type="match status" value="1"/>
</dbReference>
<feature type="domain" description="Metallo-beta-lactamase" evidence="8">
    <location>
        <begin position="585"/>
        <end position="762"/>
    </location>
</feature>
<dbReference type="Proteomes" id="UP000739538">
    <property type="component" value="Unassembled WGS sequence"/>
</dbReference>
<feature type="transmembrane region" description="Helical" evidence="7">
    <location>
        <begin position="496"/>
        <end position="522"/>
    </location>
</feature>
<feature type="transmembrane region" description="Helical" evidence="7">
    <location>
        <begin position="543"/>
        <end position="565"/>
    </location>
</feature>
<dbReference type="PANTHER" id="PTHR30619:SF7">
    <property type="entry name" value="BETA-LACTAMASE DOMAIN PROTEIN"/>
    <property type="match status" value="1"/>
</dbReference>
<dbReference type="InterPro" id="IPR004477">
    <property type="entry name" value="ComEC_N"/>
</dbReference>
<evidence type="ECO:0000256" key="4">
    <source>
        <dbReference type="ARBA" id="ARBA00022989"/>
    </source>
</evidence>
<evidence type="ECO:0000256" key="6">
    <source>
        <dbReference type="SAM" id="MobiDB-lite"/>
    </source>
</evidence>
<feature type="transmembrane region" description="Helical" evidence="7">
    <location>
        <begin position="318"/>
        <end position="345"/>
    </location>
</feature>
<comment type="subcellular location">
    <subcellularLocation>
        <location evidence="1">Cell membrane</location>
        <topology evidence="1">Multi-pass membrane protein</topology>
    </subcellularLocation>
</comment>
<dbReference type="AlphaFoldDB" id="A0A956SGC1"/>
<protein>
    <submittedName>
        <fullName evidence="9">ComEC/Rec2 family competence protein</fullName>
    </submittedName>
</protein>
<dbReference type="NCBIfam" id="TIGR00360">
    <property type="entry name" value="ComEC_N-term"/>
    <property type="match status" value="1"/>
</dbReference>
<name>A0A956SGC1_UNCEI</name>
<accession>A0A956SGC1</accession>
<reference evidence="9" key="1">
    <citation type="submission" date="2020-04" db="EMBL/GenBank/DDBJ databases">
        <authorList>
            <person name="Zhang T."/>
        </authorList>
    </citation>
    <scope>NUCLEOTIDE SEQUENCE</scope>
    <source>
        <strain evidence="9">HKST-UBA02</strain>
    </source>
</reference>
<dbReference type="Pfam" id="PF03772">
    <property type="entry name" value="Competence"/>
    <property type="match status" value="1"/>
</dbReference>
<evidence type="ECO:0000256" key="1">
    <source>
        <dbReference type="ARBA" id="ARBA00004651"/>
    </source>
</evidence>
<feature type="transmembrane region" description="Helical" evidence="7">
    <location>
        <begin position="241"/>
        <end position="261"/>
    </location>
</feature>
<evidence type="ECO:0000313" key="10">
    <source>
        <dbReference type="Proteomes" id="UP000739538"/>
    </source>
</evidence>
<feature type="transmembrane region" description="Helical" evidence="7">
    <location>
        <begin position="440"/>
        <end position="466"/>
    </location>
</feature>
<feature type="region of interest" description="Disordered" evidence="6">
    <location>
        <begin position="1"/>
        <end position="23"/>
    </location>
</feature>
<evidence type="ECO:0000256" key="5">
    <source>
        <dbReference type="ARBA" id="ARBA00023136"/>
    </source>
</evidence>
<dbReference type="InterPro" id="IPR035681">
    <property type="entry name" value="ComA-like_MBL"/>
</dbReference>
<proteinExistence type="predicted"/>
<evidence type="ECO:0000256" key="2">
    <source>
        <dbReference type="ARBA" id="ARBA00022475"/>
    </source>
</evidence>
<feature type="transmembrane region" description="Helical" evidence="7">
    <location>
        <begin position="54"/>
        <end position="71"/>
    </location>
</feature>
<dbReference type="PANTHER" id="PTHR30619">
    <property type="entry name" value="DNA INTERNALIZATION/COMPETENCE PROTEIN COMEC/REC2"/>
    <property type="match status" value="1"/>
</dbReference>
<gene>
    <name evidence="9" type="ORF">KDA27_21740</name>
</gene>
<dbReference type="Pfam" id="PF00753">
    <property type="entry name" value="Lactamase_B"/>
    <property type="match status" value="1"/>
</dbReference>
<dbReference type="InterPro" id="IPR052159">
    <property type="entry name" value="Competence_DNA_uptake"/>
</dbReference>
<organism evidence="9 10">
    <name type="scientific">Eiseniibacteriota bacterium</name>
    <dbReference type="NCBI Taxonomy" id="2212470"/>
    <lineage>
        <taxon>Bacteria</taxon>
        <taxon>Candidatus Eiseniibacteriota</taxon>
    </lineage>
</organism>
<feature type="transmembrane region" description="Helical" evidence="7">
    <location>
        <begin position="77"/>
        <end position="95"/>
    </location>
</feature>
<dbReference type="SMART" id="SM00849">
    <property type="entry name" value="Lactamase_B"/>
    <property type="match status" value="1"/>
</dbReference>
<dbReference type="EMBL" id="JAGQHS010000173">
    <property type="protein sequence ID" value="MCA9758434.1"/>
    <property type="molecule type" value="Genomic_DNA"/>
</dbReference>
<keyword evidence="3 7" id="KW-0812">Transmembrane</keyword>
<evidence type="ECO:0000256" key="7">
    <source>
        <dbReference type="SAM" id="Phobius"/>
    </source>
</evidence>
<feature type="transmembrane region" description="Helical" evidence="7">
    <location>
        <begin position="409"/>
        <end position="434"/>
    </location>
</feature>